<dbReference type="OrthoDB" id="9780425at2"/>
<dbReference type="InterPro" id="IPR052024">
    <property type="entry name" value="Methanogen_methyltrans"/>
</dbReference>
<dbReference type="EMBL" id="FNCP01000023">
    <property type="protein sequence ID" value="SDH97291.1"/>
    <property type="molecule type" value="Genomic_DNA"/>
</dbReference>
<dbReference type="Pfam" id="PF01208">
    <property type="entry name" value="URO-D"/>
    <property type="match status" value="1"/>
</dbReference>
<dbReference type="AlphaFoldDB" id="A0A1G8GSP0"/>
<dbReference type="GO" id="GO:0004853">
    <property type="term" value="F:uroporphyrinogen decarboxylase activity"/>
    <property type="evidence" value="ECO:0007669"/>
    <property type="project" value="InterPro"/>
</dbReference>
<dbReference type="SUPFAM" id="SSF51726">
    <property type="entry name" value="UROD/MetE-like"/>
    <property type="match status" value="1"/>
</dbReference>
<feature type="domain" description="Uroporphyrinogen decarboxylase (URO-D)" evidence="1">
    <location>
        <begin position="8"/>
        <end position="345"/>
    </location>
</feature>
<dbReference type="GO" id="GO:0006779">
    <property type="term" value="P:porphyrin-containing compound biosynthetic process"/>
    <property type="evidence" value="ECO:0007669"/>
    <property type="project" value="InterPro"/>
</dbReference>
<evidence type="ECO:0000313" key="3">
    <source>
        <dbReference type="Proteomes" id="UP000198656"/>
    </source>
</evidence>
<dbReference type="PANTHER" id="PTHR47099">
    <property type="entry name" value="METHYLCOBAMIDE:COM METHYLTRANSFERASE MTBA"/>
    <property type="match status" value="1"/>
</dbReference>
<protein>
    <submittedName>
        <fullName evidence="2">Uroporphyrinogen decarboxylase</fullName>
    </submittedName>
</protein>
<dbReference type="InterPro" id="IPR038071">
    <property type="entry name" value="UROD/MetE-like_sf"/>
</dbReference>
<proteinExistence type="predicted"/>
<organism evidence="2 3">
    <name type="scientific">Desulfosporosinus hippei DSM 8344</name>
    <dbReference type="NCBI Taxonomy" id="1121419"/>
    <lineage>
        <taxon>Bacteria</taxon>
        <taxon>Bacillati</taxon>
        <taxon>Bacillota</taxon>
        <taxon>Clostridia</taxon>
        <taxon>Eubacteriales</taxon>
        <taxon>Desulfitobacteriaceae</taxon>
        <taxon>Desulfosporosinus</taxon>
    </lineage>
</organism>
<dbReference type="RefSeq" id="WP_092334907.1">
    <property type="nucleotide sequence ID" value="NZ_FNCP01000023.1"/>
</dbReference>
<dbReference type="PANTHER" id="PTHR47099:SF1">
    <property type="entry name" value="METHYLCOBAMIDE:COM METHYLTRANSFERASE MTBA"/>
    <property type="match status" value="1"/>
</dbReference>
<dbReference type="STRING" id="1121419.SAMN05443529_12343"/>
<evidence type="ECO:0000259" key="1">
    <source>
        <dbReference type="Pfam" id="PF01208"/>
    </source>
</evidence>
<sequence length="362" mass="40613">MHAQDQMTPNERLQAFMKGEKMDRILAMPILVSISHRVSGMTHREKRASALKQAQSQIDCYQRYGNDMMIIEYGLHGIGTALGSEMNDPEDSLPAIVNHVLKNLQDIDQLDFNKTKKENDPWFARTLEACEICQEKMGQEVPTGVLITGPFTAVSSILPTENLLRATRKDPASIHRLLRLCTDALKDIYKEYIERGIIILMCDPIASGTLLKKSQYVEFVKPYATELMSYIHELGGMCCYHICGNTTSIVMEMVDTGPDMLSIDNLVDLEYVKEQVGKRLPILGNVPPVDVLMLGSRSDVFESVKTCILKGKDSPMGYIIASGCDITQNVPVENIDYMMEAVRKYGRYPIDEALLNEPATDH</sequence>
<dbReference type="Proteomes" id="UP000198656">
    <property type="component" value="Unassembled WGS sequence"/>
</dbReference>
<gene>
    <name evidence="2" type="ORF">SAMN05443529_12343</name>
</gene>
<name>A0A1G8GSP0_9FIRM</name>
<reference evidence="3" key="1">
    <citation type="submission" date="2016-10" db="EMBL/GenBank/DDBJ databases">
        <authorList>
            <person name="Varghese N."/>
            <person name="Submissions S."/>
        </authorList>
    </citation>
    <scope>NUCLEOTIDE SEQUENCE [LARGE SCALE GENOMIC DNA]</scope>
    <source>
        <strain evidence="3">DSM 8344</strain>
    </source>
</reference>
<evidence type="ECO:0000313" key="2">
    <source>
        <dbReference type="EMBL" id="SDH97291.1"/>
    </source>
</evidence>
<dbReference type="CDD" id="cd03465">
    <property type="entry name" value="URO-D_like"/>
    <property type="match status" value="1"/>
</dbReference>
<dbReference type="InterPro" id="IPR000257">
    <property type="entry name" value="Uroporphyrinogen_deCOase"/>
</dbReference>
<keyword evidence="3" id="KW-1185">Reference proteome</keyword>
<dbReference type="Gene3D" id="3.20.20.210">
    <property type="match status" value="1"/>
</dbReference>
<accession>A0A1G8GSP0</accession>